<feature type="compositionally biased region" description="Basic and acidic residues" evidence="1">
    <location>
        <begin position="13"/>
        <end position="26"/>
    </location>
</feature>
<evidence type="ECO:0008006" key="4">
    <source>
        <dbReference type="Google" id="ProtNLM"/>
    </source>
</evidence>
<comment type="caution">
    <text evidence="2">The sequence shown here is derived from an EMBL/GenBank/DDBJ whole genome shotgun (WGS) entry which is preliminary data.</text>
</comment>
<feature type="compositionally biased region" description="Polar residues" evidence="1">
    <location>
        <begin position="73"/>
        <end position="89"/>
    </location>
</feature>
<protein>
    <recommendedName>
        <fullName evidence="4">Fungal-type protein kinase domain-containing protein</fullName>
    </recommendedName>
</protein>
<dbReference type="AlphaFoldDB" id="A0AA39JSD2"/>
<evidence type="ECO:0000313" key="3">
    <source>
        <dbReference type="Proteomes" id="UP001175226"/>
    </source>
</evidence>
<keyword evidence="3" id="KW-1185">Reference proteome</keyword>
<proteinExistence type="predicted"/>
<dbReference type="Proteomes" id="UP001175226">
    <property type="component" value="Unassembled WGS sequence"/>
</dbReference>
<reference evidence="2" key="1">
    <citation type="submission" date="2023-06" db="EMBL/GenBank/DDBJ databases">
        <authorList>
            <consortium name="Lawrence Berkeley National Laboratory"/>
            <person name="Ahrendt S."/>
            <person name="Sahu N."/>
            <person name="Indic B."/>
            <person name="Wong-Bajracharya J."/>
            <person name="Merenyi Z."/>
            <person name="Ke H.-M."/>
            <person name="Monk M."/>
            <person name="Kocsube S."/>
            <person name="Drula E."/>
            <person name="Lipzen A."/>
            <person name="Balint B."/>
            <person name="Henrissat B."/>
            <person name="Andreopoulos B."/>
            <person name="Martin F.M."/>
            <person name="Harder C.B."/>
            <person name="Rigling D."/>
            <person name="Ford K.L."/>
            <person name="Foster G.D."/>
            <person name="Pangilinan J."/>
            <person name="Papanicolaou A."/>
            <person name="Barry K."/>
            <person name="LaButti K."/>
            <person name="Viragh M."/>
            <person name="Koriabine M."/>
            <person name="Yan M."/>
            <person name="Riley R."/>
            <person name="Champramary S."/>
            <person name="Plett K.L."/>
            <person name="Tsai I.J."/>
            <person name="Slot J."/>
            <person name="Sipos G."/>
            <person name="Plett J."/>
            <person name="Nagy L.G."/>
            <person name="Grigoriev I.V."/>
        </authorList>
    </citation>
    <scope>NUCLEOTIDE SEQUENCE</scope>
    <source>
        <strain evidence="2">FPL87.14</strain>
    </source>
</reference>
<feature type="region of interest" description="Disordered" evidence="1">
    <location>
        <begin position="1"/>
        <end position="98"/>
    </location>
</feature>
<sequence length="234" mass="26051">MKGTDDTIDEGYDAIRLKTKDGKDPLTTRPQKNRTYLKDKANVVNLPCPDSAPEAETSQGGSRGRKRKAEPGNEQSSSKMSRLSKTVSSKGKVASGRQKVLDEEGFAPGTDRAEKARVQCARYALHILSNAGLRSHALVTLIDRDRIQLSYYDRSAIIVSQAIDLGNEDDEILFIAMLIGCTSSYAETARYSSPYHQDPVHHRFQSIQQDFEGREDTVLWTANDASRRTTKISR</sequence>
<gene>
    <name evidence="2" type="ORF">EV421DRAFT_109945</name>
</gene>
<evidence type="ECO:0000256" key="1">
    <source>
        <dbReference type="SAM" id="MobiDB-lite"/>
    </source>
</evidence>
<dbReference type="EMBL" id="JAUEPT010000010">
    <property type="protein sequence ID" value="KAK0448041.1"/>
    <property type="molecule type" value="Genomic_DNA"/>
</dbReference>
<evidence type="ECO:0000313" key="2">
    <source>
        <dbReference type="EMBL" id="KAK0448041.1"/>
    </source>
</evidence>
<name>A0AA39JSD2_9AGAR</name>
<feature type="compositionally biased region" description="Acidic residues" evidence="1">
    <location>
        <begin position="1"/>
        <end position="12"/>
    </location>
</feature>
<organism evidence="2 3">
    <name type="scientific">Armillaria borealis</name>
    <dbReference type="NCBI Taxonomy" id="47425"/>
    <lineage>
        <taxon>Eukaryota</taxon>
        <taxon>Fungi</taxon>
        <taxon>Dikarya</taxon>
        <taxon>Basidiomycota</taxon>
        <taxon>Agaricomycotina</taxon>
        <taxon>Agaricomycetes</taxon>
        <taxon>Agaricomycetidae</taxon>
        <taxon>Agaricales</taxon>
        <taxon>Marasmiineae</taxon>
        <taxon>Physalacriaceae</taxon>
        <taxon>Armillaria</taxon>
    </lineage>
</organism>
<accession>A0AA39JSD2</accession>